<dbReference type="GO" id="GO:0003723">
    <property type="term" value="F:RNA binding"/>
    <property type="evidence" value="ECO:0007669"/>
    <property type="project" value="EnsemblFungi"/>
</dbReference>
<proteinExistence type="inferred from homology"/>
<reference evidence="9" key="1">
    <citation type="journal article" date="2014" name="Genome Announc.">
        <title>Genome sequence and annotation of Acremonium chrysogenum, producer of the beta-lactam antibiotic cephalosporin C.</title>
        <authorList>
            <person name="Terfehr D."/>
            <person name="Dahlmann T.A."/>
            <person name="Specht T."/>
            <person name="Zadra I."/>
            <person name="Kuernsteiner H."/>
            <person name="Kueck U."/>
        </authorList>
    </citation>
    <scope>NUCLEOTIDE SEQUENCE [LARGE SCALE GENOMIC DNA]</scope>
    <source>
        <strain evidence="9">ATCC 11550 / CBS 779.69 / DSM 880 / IAM 14645 / JCM 23072 / IMI 49137</strain>
    </source>
</reference>
<evidence type="ECO:0000256" key="1">
    <source>
        <dbReference type="ARBA" id="ARBA00004604"/>
    </source>
</evidence>
<feature type="domain" description="ESF1 RRM" evidence="7">
    <location>
        <begin position="183"/>
        <end position="351"/>
    </location>
</feature>
<comment type="caution">
    <text evidence="8">The sequence shown here is derived from an EMBL/GenBank/DDBJ whole genome shotgun (WGS) entry which is preliminary data.</text>
</comment>
<evidence type="ECO:0000256" key="2">
    <source>
        <dbReference type="ARBA" id="ARBA00009087"/>
    </source>
</evidence>
<feature type="compositionally biased region" description="Basic residues" evidence="5">
    <location>
        <begin position="505"/>
        <end position="514"/>
    </location>
</feature>
<feature type="region of interest" description="Disordered" evidence="5">
    <location>
        <begin position="380"/>
        <end position="521"/>
    </location>
</feature>
<feature type="compositionally biased region" description="Basic and acidic residues" evidence="5">
    <location>
        <begin position="674"/>
        <end position="701"/>
    </location>
</feature>
<evidence type="ECO:0000256" key="4">
    <source>
        <dbReference type="ARBA" id="ARBA00023242"/>
    </source>
</evidence>
<dbReference type="HOGENOM" id="CLU_010564_0_1_1"/>
<feature type="region of interest" description="Disordered" evidence="5">
    <location>
        <begin position="72"/>
        <end position="162"/>
    </location>
</feature>
<feature type="compositionally biased region" description="Low complexity" evidence="5">
    <location>
        <begin position="547"/>
        <end position="556"/>
    </location>
</feature>
<dbReference type="GO" id="GO:0032040">
    <property type="term" value="C:small-subunit processome"/>
    <property type="evidence" value="ECO:0007669"/>
    <property type="project" value="EnsemblFungi"/>
</dbReference>
<dbReference type="Pfam" id="PF25121">
    <property type="entry name" value="RRM_ESF1"/>
    <property type="match status" value="1"/>
</dbReference>
<feature type="region of interest" description="Disordered" evidence="5">
    <location>
        <begin position="543"/>
        <end position="614"/>
    </location>
</feature>
<feature type="compositionally biased region" description="Basic and acidic residues" evidence="5">
    <location>
        <begin position="482"/>
        <end position="504"/>
    </location>
</feature>
<dbReference type="GO" id="GO:0006364">
    <property type="term" value="P:rRNA processing"/>
    <property type="evidence" value="ECO:0007669"/>
    <property type="project" value="EnsemblFungi"/>
</dbReference>
<dbReference type="OrthoDB" id="431825at2759"/>
<feature type="region of interest" description="Disordered" evidence="5">
    <location>
        <begin position="1"/>
        <end position="39"/>
    </location>
</feature>
<feature type="compositionally biased region" description="Basic and acidic residues" evidence="5">
    <location>
        <begin position="380"/>
        <end position="391"/>
    </location>
</feature>
<dbReference type="InterPro" id="IPR056750">
    <property type="entry name" value="RRM_ESF1"/>
</dbReference>
<feature type="region of interest" description="Disordered" evidence="5">
    <location>
        <begin position="666"/>
        <end position="710"/>
    </location>
</feature>
<feature type="domain" description="NUC153" evidence="6">
    <location>
        <begin position="652"/>
        <end position="680"/>
    </location>
</feature>
<dbReference type="PANTHER" id="PTHR12202:SF0">
    <property type="entry name" value="ESF1 HOMOLOG"/>
    <property type="match status" value="1"/>
</dbReference>
<keyword evidence="3" id="KW-0175">Coiled coil</keyword>
<sequence>MKKDAKSKGDGPPTRISDPRFASFETDPRFRLPSKKKTKTTIDKRFSRMFKDDEFTAATRVDRYGRKIKSDAKKKALQRLYQVEDEDEEEEDKNAGEGSGGKLEDEEEIEVEDDDVVQRELLAAHEKYDPARGGGFSSSESDSDSDSDSDDEDDEDGGVEVAVGGEFQRLQDEQAEVEAGEVTNRIAIVNLDWDHVKSTDLFALFSSFLPADGGKIEKISVYPSEFGKERMRQEEVEGPPKALFKGKKKQDHSDSDDSSDDDDDSEDGDEKIKKQLMQEGDDEDFDSDALRAYQLDRLRYYYAVMVCSSPATAKKLYDSTDGTEFQSSSNFLDLRFVPDDVTFDDEPRDECNSLPTSYRPVEFVTDALQSSKVKLTWDMHPEETSRKDSIKRAFTGSRQQLEENDLRAYLASDSEDDGSDDDDNDGVPGEQGPDAPKLSKKELARKRMREALGLTDEAASKAPNKGHVGDMEITFTPALTESKPKGDDKEETTIEKYKRKERERKEKKRQKARAKREGLDLDALDEGEKEVIVEKATVDQEEDLGFDDPFFTAADDPAPKSKSALRKEERLKKRQAREAAEAEASEQKAHLSKVMAEDANEDQAEHLDHFDMNDIVRAEKLKRKKGKARKRAAAKEEDGGKLQEGFVMDVNDERFKAVFENHEFAIDPSNPKFKPTEGMKRLLEETRKRRRGGDPADERISSKKSKKASK</sequence>
<evidence type="ECO:0000256" key="5">
    <source>
        <dbReference type="SAM" id="MobiDB-lite"/>
    </source>
</evidence>
<evidence type="ECO:0000313" key="9">
    <source>
        <dbReference type="Proteomes" id="UP000029964"/>
    </source>
</evidence>
<dbReference type="InterPro" id="IPR039754">
    <property type="entry name" value="Esf1"/>
</dbReference>
<name>A0A086T7J6_HAPC1</name>
<dbReference type="InterPro" id="IPR012580">
    <property type="entry name" value="NUC153"/>
</dbReference>
<keyword evidence="9" id="KW-1185">Reference proteome</keyword>
<dbReference type="AlphaFoldDB" id="A0A086T7J6"/>
<dbReference type="PANTHER" id="PTHR12202">
    <property type="entry name" value="ESF1 HOMOLOG"/>
    <property type="match status" value="1"/>
</dbReference>
<evidence type="ECO:0000259" key="6">
    <source>
        <dbReference type="Pfam" id="PF08159"/>
    </source>
</evidence>
<feature type="compositionally biased region" description="Acidic residues" evidence="5">
    <location>
        <begin position="141"/>
        <end position="158"/>
    </location>
</feature>
<dbReference type="STRING" id="857340.A0A086T7J6"/>
<protein>
    <submittedName>
        <fullName evidence="8">Pre-rRNA-processing protein-like protein</fullName>
    </submittedName>
</protein>
<feature type="region of interest" description="Disordered" evidence="5">
    <location>
        <begin position="229"/>
        <end position="269"/>
    </location>
</feature>
<feature type="compositionally biased region" description="Basic and acidic residues" evidence="5">
    <location>
        <begin position="116"/>
        <end position="130"/>
    </location>
</feature>
<evidence type="ECO:0000313" key="8">
    <source>
        <dbReference type="EMBL" id="KFH45328.1"/>
    </source>
</evidence>
<feature type="compositionally biased region" description="Acidic residues" evidence="5">
    <location>
        <begin position="254"/>
        <end position="269"/>
    </location>
</feature>
<comment type="similarity">
    <text evidence="2">Belongs to the ESF1 family.</text>
</comment>
<keyword evidence="4" id="KW-0539">Nucleus</keyword>
<accession>A0A086T7J6</accession>
<feature type="compositionally biased region" description="Acidic residues" evidence="5">
    <location>
        <begin position="104"/>
        <end position="115"/>
    </location>
</feature>
<feature type="compositionally biased region" description="Basic and acidic residues" evidence="5">
    <location>
        <begin position="603"/>
        <end position="614"/>
    </location>
</feature>
<feature type="compositionally biased region" description="Basic and acidic residues" evidence="5">
    <location>
        <begin position="565"/>
        <end position="589"/>
    </location>
</feature>
<dbReference type="Proteomes" id="UP000029964">
    <property type="component" value="Unassembled WGS sequence"/>
</dbReference>
<dbReference type="EMBL" id="JPKY01000034">
    <property type="protein sequence ID" value="KFH45328.1"/>
    <property type="molecule type" value="Genomic_DNA"/>
</dbReference>
<dbReference type="Pfam" id="PF08159">
    <property type="entry name" value="NUC153"/>
    <property type="match status" value="1"/>
</dbReference>
<gene>
    <name evidence="8" type="ORF">ACRE_038530</name>
</gene>
<evidence type="ECO:0000256" key="3">
    <source>
        <dbReference type="ARBA" id="ARBA00023054"/>
    </source>
</evidence>
<comment type="subcellular location">
    <subcellularLocation>
        <location evidence="1">Nucleus</location>
        <location evidence="1">Nucleolus</location>
    </subcellularLocation>
</comment>
<feature type="compositionally biased region" description="Acidic residues" evidence="5">
    <location>
        <begin position="83"/>
        <end position="92"/>
    </location>
</feature>
<organism evidence="8 9">
    <name type="scientific">Hapsidospora chrysogenum (strain ATCC 11550 / CBS 779.69 / DSM 880 / IAM 14645 / JCM 23072 / IMI 49137)</name>
    <name type="common">Acremonium chrysogenum</name>
    <dbReference type="NCBI Taxonomy" id="857340"/>
    <lineage>
        <taxon>Eukaryota</taxon>
        <taxon>Fungi</taxon>
        <taxon>Dikarya</taxon>
        <taxon>Ascomycota</taxon>
        <taxon>Pezizomycotina</taxon>
        <taxon>Sordariomycetes</taxon>
        <taxon>Hypocreomycetidae</taxon>
        <taxon>Hypocreales</taxon>
        <taxon>Bionectriaceae</taxon>
        <taxon>Hapsidospora</taxon>
    </lineage>
</organism>
<evidence type="ECO:0000259" key="7">
    <source>
        <dbReference type="Pfam" id="PF25121"/>
    </source>
</evidence>
<feature type="compositionally biased region" description="Acidic residues" evidence="5">
    <location>
        <begin position="413"/>
        <end position="425"/>
    </location>
</feature>